<comment type="caution">
    <text evidence="2">The sequence shown here is derived from an EMBL/GenBank/DDBJ whole genome shotgun (WGS) entry which is preliminary data.</text>
</comment>
<dbReference type="EMBL" id="JAAVNE010000011">
    <property type="protein sequence ID" value="NKC31059.1"/>
    <property type="molecule type" value="Genomic_DNA"/>
</dbReference>
<dbReference type="InterPro" id="IPR004006">
    <property type="entry name" value="DhaK_dom"/>
</dbReference>
<reference evidence="2 3" key="1">
    <citation type="submission" date="2020-03" db="EMBL/GenBank/DDBJ databases">
        <title>Roseomonas selenitidurans sp. nov. isolated from urban soil.</title>
        <authorList>
            <person name="Liu H."/>
        </authorList>
    </citation>
    <scope>NUCLEOTIDE SEQUENCE [LARGE SCALE GENOMIC DNA]</scope>
    <source>
        <strain evidence="2 3">BU-1</strain>
    </source>
</reference>
<proteinExistence type="predicted"/>
<dbReference type="Gene3D" id="3.30.1180.20">
    <property type="entry name" value="Dihydroxyacetone kinase, domain 2"/>
    <property type="match status" value="1"/>
</dbReference>
<feature type="non-terminal residue" evidence="2">
    <location>
        <position position="400"/>
    </location>
</feature>
<dbReference type="InterPro" id="IPR050861">
    <property type="entry name" value="Dihydroxyacetone_Kinase"/>
</dbReference>
<dbReference type="PROSITE" id="PS51481">
    <property type="entry name" value="DHAK"/>
    <property type="match status" value="1"/>
</dbReference>
<protein>
    <submittedName>
        <fullName evidence="2">Dihydroxyacetone kinase subunit DhaK</fullName>
        <ecNumber evidence="2">2.7.1.121</ecNumber>
    </submittedName>
</protein>
<dbReference type="Gene3D" id="3.40.50.10440">
    <property type="entry name" value="Dihydroxyacetone kinase, domain 1"/>
    <property type="match status" value="1"/>
</dbReference>
<keyword evidence="3" id="KW-1185">Reference proteome</keyword>
<dbReference type="EC" id="2.7.1.121" evidence="2"/>
<evidence type="ECO:0000313" key="3">
    <source>
        <dbReference type="Proteomes" id="UP000787635"/>
    </source>
</evidence>
<gene>
    <name evidence="2" type="primary">dhaK</name>
    <name evidence="2" type="ORF">HEQ75_09305</name>
</gene>
<organism evidence="2 3">
    <name type="scientific">Falsiroseomonas selenitidurans</name>
    <dbReference type="NCBI Taxonomy" id="2716335"/>
    <lineage>
        <taxon>Bacteria</taxon>
        <taxon>Pseudomonadati</taxon>
        <taxon>Pseudomonadota</taxon>
        <taxon>Alphaproteobacteria</taxon>
        <taxon>Acetobacterales</taxon>
        <taxon>Roseomonadaceae</taxon>
        <taxon>Falsiroseomonas</taxon>
    </lineage>
</organism>
<evidence type="ECO:0000259" key="1">
    <source>
        <dbReference type="PROSITE" id="PS51481"/>
    </source>
</evidence>
<dbReference type="PANTHER" id="PTHR28629:SF4">
    <property type="entry name" value="TRIOKINASE_FMN CYCLASE"/>
    <property type="match status" value="1"/>
</dbReference>
<dbReference type="PANTHER" id="PTHR28629">
    <property type="entry name" value="TRIOKINASE/FMN CYCLASE"/>
    <property type="match status" value="1"/>
</dbReference>
<dbReference type="SUPFAM" id="SSF82549">
    <property type="entry name" value="DAK1/DegV-like"/>
    <property type="match status" value="1"/>
</dbReference>
<accession>A0ABX1E1N6</accession>
<dbReference type="GO" id="GO:0047324">
    <property type="term" value="F:phosphoenolpyruvate-glycerone phosphotransferase activity"/>
    <property type="evidence" value="ECO:0007669"/>
    <property type="project" value="UniProtKB-EC"/>
</dbReference>
<dbReference type="Pfam" id="PF02733">
    <property type="entry name" value="Dak1"/>
    <property type="match status" value="1"/>
</dbReference>
<name>A0ABX1E1N6_9PROT</name>
<evidence type="ECO:0000313" key="2">
    <source>
        <dbReference type="EMBL" id="NKC31059.1"/>
    </source>
</evidence>
<dbReference type="Proteomes" id="UP000787635">
    <property type="component" value="Unassembled WGS sequence"/>
</dbReference>
<feature type="domain" description="DhaK" evidence="1">
    <location>
        <begin position="7"/>
        <end position="330"/>
    </location>
</feature>
<sequence>MKKLINDPRQVVREMLEGLADLHPGLALLEAEDVVVRAGLPAPAGRPVAVLSGGGAGHEPAHAGYVGPGMLAGAIAGDVFTSPSVDAVLAAIRAAAGPRGALLVVKNYTGDRLNFGLAAALATAEGIPTRVVVVADDAALHATVPADQRRGIAGTVLVHKVAGAAAAEGLDLAGVAAAADAAASAVVSMGVALDACTVPAAGTPGFALGPDELELGLGIHGEQGVRRAPMAPADAVVAEILDTLVAEAGLAAGDQVALLVNGLGGTPPMELAIVARAALAGLRARGVAVPRAWAGNFMTALEMPGCSLSLMRLDAGLLARLDAPATAPAWPGGGVLAPRTLLPAPAAPAAPPAAPLPAILAAAEIDLPLPELLRLVAGDPAETTDAFLALRRPPAADGAT</sequence>
<dbReference type="RefSeq" id="WP_168029574.1">
    <property type="nucleotide sequence ID" value="NZ_JAAVNE010000011.1"/>
</dbReference>
<keyword evidence="2" id="KW-0808">Transferase</keyword>
<keyword evidence="2" id="KW-0418">Kinase</keyword>